<name>A0AA40KDM2_9HYME</name>
<keyword evidence="3" id="KW-1185">Reference proteome</keyword>
<gene>
    <name evidence="2" type="ORF">K0M31_019010</name>
</gene>
<evidence type="ECO:0000256" key="1">
    <source>
        <dbReference type="SAM" id="MobiDB-lite"/>
    </source>
</evidence>
<evidence type="ECO:0000313" key="2">
    <source>
        <dbReference type="EMBL" id="KAK1116479.1"/>
    </source>
</evidence>
<proteinExistence type="predicted"/>
<comment type="caution">
    <text evidence="2">The sequence shown here is derived from an EMBL/GenBank/DDBJ whole genome shotgun (WGS) entry which is preliminary data.</text>
</comment>
<sequence length="113" mass="12068">MEFETRALIDFCLSSGPVTRARSAGSIGARSAPSTPLQVAPGAQQAGQQSISGSQLTVAAANNSQPPRSPSHVALRCNDRINTNLGNNGSFNISVTHRLNMFDVQLDFVPRWM</sequence>
<accession>A0AA40KDM2</accession>
<reference evidence="2" key="1">
    <citation type="submission" date="2021-10" db="EMBL/GenBank/DDBJ databases">
        <title>Melipona bicolor Genome sequencing and assembly.</title>
        <authorList>
            <person name="Araujo N.S."/>
            <person name="Arias M.C."/>
        </authorList>
    </citation>
    <scope>NUCLEOTIDE SEQUENCE</scope>
    <source>
        <strain evidence="2">USP_2M_L1-L4_2017</strain>
        <tissue evidence="2">Whole body</tissue>
    </source>
</reference>
<feature type="region of interest" description="Disordered" evidence="1">
    <location>
        <begin position="18"/>
        <end position="72"/>
    </location>
</feature>
<protein>
    <submittedName>
        <fullName evidence="2">Uncharacterized protein</fullName>
    </submittedName>
</protein>
<dbReference type="EMBL" id="JAHYIQ010000072">
    <property type="protein sequence ID" value="KAK1116479.1"/>
    <property type="molecule type" value="Genomic_DNA"/>
</dbReference>
<feature type="compositionally biased region" description="Low complexity" evidence="1">
    <location>
        <begin position="20"/>
        <end position="55"/>
    </location>
</feature>
<evidence type="ECO:0000313" key="3">
    <source>
        <dbReference type="Proteomes" id="UP001177670"/>
    </source>
</evidence>
<dbReference type="Proteomes" id="UP001177670">
    <property type="component" value="Unassembled WGS sequence"/>
</dbReference>
<dbReference type="AlphaFoldDB" id="A0AA40KDM2"/>
<organism evidence="2 3">
    <name type="scientific">Melipona bicolor</name>
    <dbReference type="NCBI Taxonomy" id="60889"/>
    <lineage>
        <taxon>Eukaryota</taxon>
        <taxon>Metazoa</taxon>
        <taxon>Ecdysozoa</taxon>
        <taxon>Arthropoda</taxon>
        <taxon>Hexapoda</taxon>
        <taxon>Insecta</taxon>
        <taxon>Pterygota</taxon>
        <taxon>Neoptera</taxon>
        <taxon>Endopterygota</taxon>
        <taxon>Hymenoptera</taxon>
        <taxon>Apocrita</taxon>
        <taxon>Aculeata</taxon>
        <taxon>Apoidea</taxon>
        <taxon>Anthophila</taxon>
        <taxon>Apidae</taxon>
        <taxon>Melipona</taxon>
    </lineage>
</organism>
<feature type="compositionally biased region" description="Polar residues" evidence="1">
    <location>
        <begin position="56"/>
        <end position="66"/>
    </location>
</feature>